<dbReference type="PROSITE" id="PS51462">
    <property type="entry name" value="NUDIX"/>
    <property type="match status" value="1"/>
</dbReference>
<gene>
    <name evidence="11" type="ORF">NHX12_024534</name>
</gene>
<dbReference type="Proteomes" id="UP001148018">
    <property type="component" value="Unassembled WGS sequence"/>
</dbReference>
<evidence type="ECO:0000313" key="12">
    <source>
        <dbReference type="Proteomes" id="UP001148018"/>
    </source>
</evidence>
<dbReference type="PANTHER" id="PTHR11383:SF3">
    <property type="entry name" value="NAD(P)H PYROPHOSPHATASE NUDT13, MITOCHONDRIAL"/>
    <property type="match status" value="1"/>
</dbReference>
<organism evidence="11 12">
    <name type="scientific">Muraenolepis orangiensis</name>
    <name type="common">Patagonian moray cod</name>
    <dbReference type="NCBI Taxonomy" id="630683"/>
    <lineage>
        <taxon>Eukaryota</taxon>
        <taxon>Metazoa</taxon>
        <taxon>Chordata</taxon>
        <taxon>Craniata</taxon>
        <taxon>Vertebrata</taxon>
        <taxon>Euteleostomi</taxon>
        <taxon>Actinopterygii</taxon>
        <taxon>Neopterygii</taxon>
        <taxon>Teleostei</taxon>
        <taxon>Neoteleostei</taxon>
        <taxon>Acanthomorphata</taxon>
        <taxon>Zeiogadaria</taxon>
        <taxon>Gadariae</taxon>
        <taxon>Gadiformes</taxon>
        <taxon>Muraenolepidoidei</taxon>
        <taxon>Muraenolepididae</taxon>
        <taxon>Muraenolepis</taxon>
    </lineage>
</organism>
<dbReference type="InterPro" id="IPR015375">
    <property type="entry name" value="NADH_PPase-like_N"/>
</dbReference>
<comment type="caution">
    <text evidence="11">The sequence shown here is derived from an EMBL/GenBank/DDBJ whole genome shotgun (WGS) entry which is preliminary data.</text>
</comment>
<keyword evidence="3" id="KW-0479">Metal-binding</keyword>
<dbReference type="GO" id="GO:0016787">
    <property type="term" value="F:hydrolase activity"/>
    <property type="evidence" value="ECO:0007669"/>
    <property type="project" value="UniProtKB-KW"/>
</dbReference>
<comment type="cofactor">
    <cofactor evidence="1">
        <name>Mg(2+)</name>
        <dbReference type="ChEBI" id="CHEBI:18420"/>
    </cofactor>
</comment>
<dbReference type="InterPro" id="IPR000086">
    <property type="entry name" value="NUDIX_hydrolase_dom"/>
</dbReference>
<dbReference type="GO" id="GO:0046872">
    <property type="term" value="F:metal ion binding"/>
    <property type="evidence" value="ECO:0007669"/>
    <property type="project" value="UniProtKB-KW"/>
</dbReference>
<dbReference type="PROSITE" id="PS00893">
    <property type="entry name" value="NUDIX_BOX"/>
    <property type="match status" value="1"/>
</dbReference>
<dbReference type="AlphaFoldDB" id="A0A9Q0IRC7"/>
<evidence type="ECO:0000256" key="7">
    <source>
        <dbReference type="ARBA" id="ARBA00047501"/>
    </source>
</evidence>
<dbReference type="EMBL" id="JANIIK010000040">
    <property type="protein sequence ID" value="KAJ3607483.1"/>
    <property type="molecule type" value="Genomic_DNA"/>
</dbReference>
<proteinExistence type="predicted"/>
<protein>
    <recommendedName>
        <fullName evidence="2">NAD(+) diphosphatase</fullName>
        <ecNumber evidence="2">3.6.1.22</ecNumber>
    </recommendedName>
</protein>
<comment type="catalytic activity">
    <reaction evidence="9">
        <text>NADH + H2O = reduced beta-nicotinamide D-ribonucleotide + AMP + 2 H(+)</text>
        <dbReference type="Rhea" id="RHEA:48868"/>
        <dbReference type="ChEBI" id="CHEBI:15377"/>
        <dbReference type="ChEBI" id="CHEBI:15378"/>
        <dbReference type="ChEBI" id="CHEBI:57945"/>
        <dbReference type="ChEBI" id="CHEBI:90832"/>
        <dbReference type="ChEBI" id="CHEBI:456215"/>
        <dbReference type="EC" id="3.6.1.22"/>
    </reaction>
    <physiologicalReaction direction="left-to-right" evidence="9">
        <dbReference type="Rhea" id="RHEA:48869"/>
    </physiologicalReaction>
</comment>
<keyword evidence="12" id="KW-1185">Reference proteome</keyword>
<evidence type="ECO:0000256" key="8">
    <source>
        <dbReference type="ARBA" id="ARBA00049196"/>
    </source>
</evidence>
<dbReference type="SUPFAM" id="SSF55811">
    <property type="entry name" value="Nudix"/>
    <property type="match status" value="1"/>
</dbReference>
<evidence type="ECO:0000256" key="1">
    <source>
        <dbReference type="ARBA" id="ARBA00001946"/>
    </source>
</evidence>
<dbReference type="Gene3D" id="3.90.79.20">
    <property type="match status" value="1"/>
</dbReference>
<dbReference type="OrthoDB" id="10249612at2759"/>
<comment type="catalytic activity">
    <reaction evidence="8">
        <text>NAD(+) + H2O = beta-nicotinamide D-ribonucleotide + AMP + 2 H(+)</text>
        <dbReference type="Rhea" id="RHEA:11800"/>
        <dbReference type="ChEBI" id="CHEBI:14649"/>
        <dbReference type="ChEBI" id="CHEBI:15377"/>
        <dbReference type="ChEBI" id="CHEBI:15378"/>
        <dbReference type="ChEBI" id="CHEBI:57540"/>
        <dbReference type="ChEBI" id="CHEBI:456215"/>
        <dbReference type="EC" id="3.6.1.22"/>
    </reaction>
    <physiologicalReaction direction="left-to-right" evidence="8">
        <dbReference type="Rhea" id="RHEA:11801"/>
    </physiologicalReaction>
</comment>
<dbReference type="InterPro" id="IPR015797">
    <property type="entry name" value="NUDIX_hydrolase-like_dom_sf"/>
</dbReference>
<evidence type="ECO:0000259" key="10">
    <source>
        <dbReference type="PROSITE" id="PS51462"/>
    </source>
</evidence>
<evidence type="ECO:0000256" key="6">
    <source>
        <dbReference type="ARBA" id="ARBA00023027"/>
    </source>
</evidence>
<dbReference type="PANTHER" id="PTHR11383">
    <property type="entry name" value="NUCLEOSIDE DIPHOSPHATE-LINKED MOIETY X MOTIF 13"/>
    <property type="match status" value="1"/>
</dbReference>
<comment type="catalytic activity">
    <reaction evidence="7">
        <text>NADPH + H2O = reduced beta-nicotinamide D-ribonucleotide + adenosine 2',5'-bisphosphate + 2 H(+)</text>
        <dbReference type="Rhea" id="RHEA:60820"/>
        <dbReference type="ChEBI" id="CHEBI:15377"/>
        <dbReference type="ChEBI" id="CHEBI:15378"/>
        <dbReference type="ChEBI" id="CHEBI:57783"/>
        <dbReference type="ChEBI" id="CHEBI:90832"/>
        <dbReference type="ChEBI" id="CHEBI:194156"/>
    </reaction>
    <physiologicalReaction direction="left-to-right" evidence="7">
        <dbReference type="Rhea" id="RHEA:60821"/>
    </physiologicalReaction>
</comment>
<dbReference type="CDD" id="cd03429">
    <property type="entry name" value="NUDIX_NADH_pyrophosphatase_Nudt13"/>
    <property type="match status" value="1"/>
</dbReference>
<dbReference type="Pfam" id="PF09296">
    <property type="entry name" value="NUDIX-like"/>
    <property type="match status" value="1"/>
</dbReference>
<keyword evidence="4" id="KW-0378">Hydrolase</keyword>
<keyword evidence="6" id="KW-0520">NAD</keyword>
<accession>A0A9Q0IRC7</accession>
<evidence type="ECO:0000256" key="2">
    <source>
        <dbReference type="ARBA" id="ARBA00012381"/>
    </source>
</evidence>
<dbReference type="InterPro" id="IPR020084">
    <property type="entry name" value="NUDIX_hydrolase_CS"/>
</dbReference>
<reference evidence="11" key="1">
    <citation type="submission" date="2022-07" db="EMBL/GenBank/DDBJ databases">
        <title>Chromosome-level genome of Muraenolepis orangiensis.</title>
        <authorList>
            <person name="Kim J."/>
        </authorList>
    </citation>
    <scope>NUCLEOTIDE SEQUENCE</scope>
    <source>
        <strain evidence="11">KU_S4_2022</strain>
        <tissue evidence="11">Muscle</tissue>
    </source>
</reference>
<dbReference type="InterPro" id="IPR015376">
    <property type="entry name" value="Znr_NADH_PPase"/>
</dbReference>
<evidence type="ECO:0000313" key="11">
    <source>
        <dbReference type="EMBL" id="KAJ3607483.1"/>
    </source>
</evidence>
<dbReference type="Gene3D" id="3.90.79.10">
    <property type="entry name" value="Nucleoside Triphosphate Pyrophosphohydrolase"/>
    <property type="match status" value="1"/>
</dbReference>
<dbReference type="EC" id="3.6.1.22" evidence="2"/>
<keyword evidence="5" id="KW-0460">Magnesium</keyword>
<dbReference type="Pfam" id="PF09297">
    <property type="entry name" value="Zn_ribbon_NUD"/>
    <property type="match status" value="1"/>
</dbReference>
<evidence type="ECO:0000256" key="9">
    <source>
        <dbReference type="ARBA" id="ARBA00049264"/>
    </source>
</evidence>
<feature type="domain" description="Nudix hydrolase" evidence="10">
    <location>
        <begin position="160"/>
        <end position="287"/>
    </location>
</feature>
<evidence type="ECO:0000256" key="5">
    <source>
        <dbReference type="ARBA" id="ARBA00022842"/>
    </source>
</evidence>
<name>A0A9Q0IRC7_9TELE</name>
<evidence type="ECO:0000256" key="4">
    <source>
        <dbReference type="ARBA" id="ARBA00022801"/>
    </source>
</evidence>
<dbReference type="NCBIfam" id="NF001299">
    <property type="entry name" value="PRK00241.1"/>
    <property type="match status" value="1"/>
</dbReference>
<dbReference type="Pfam" id="PF00293">
    <property type="entry name" value="NUDIX"/>
    <property type="match status" value="1"/>
</dbReference>
<dbReference type="InterPro" id="IPR049734">
    <property type="entry name" value="NudC-like_C"/>
</dbReference>
<evidence type="ECO:0000256" key="3">
    <source>
        <dbReference type="ARBA" id="ARBA00022723"/>
    </source>
</evidence>
<sequence>MLKCLRVLPAPVTRSCYRCGSSYVARMRFINHLKEDPGACLKALDSDVEGILNRLGEGGSLVKEESVLITCTEQNRALFCLDVGQLDQGALEEACGAAFVDLRKAFFILRGEEAPLVARGQALLRWHQGNGFCSASGQPTTRNQAGSQRVCQSNGLIYYPKMSPVIITLVSDGRRCLLARQTSFPRGMYSALAGFCDMGETLEETLRREVAEEVGLEVDSVLYSGSQHWPFPQSSFMVACHATVGPDNAQLEVDHAELEDARWFTLEEIRAALKVRTPPRELRDQPPTVWVPPAYAIAHRLIGEWAEDQERRGEGR</sequence>